<dbReference type="HOGENOM" id="CLU_2852531_0_0_1"/>
<dbReference type="Proteomes" id="UP000015104">
    <property type="component" value="Unassembled WGS sequence"/>
</dbReference>
<organism evidence="1 2">
    <name type="scientific">Tetranychus urticae</name>
    <name type="common">Two-spotted spider mite</name>
    <dbReference type="NCBI Taxonomy" id="32264"/>
    <lineage>
        <taxon>Eukaryota</taxon>
        <taxon>Metazoa</taxon>
        <taxon>Ecdysozoa</taxon>
        <taxon>Arthropoda</taxon>
        <taxon>Chelicerata</taxon>
        <taxon>Arachnida</taxon>
        <taxon>Acari</taxon>
        <taxon>Acariformes</taxon>
        <taxon>Trombidiformes</taxon>
        <taxon>Prostigmata</taxon>
        <taxon>Eleutherengona</taxon>
        <taxon>Raphignathae</taxon>
        <taxon>Tetranychoidea</taxon>
        <taxon>Tetranychidae</taxon>
        <taxon>Tetranychus</taxon>
    </lineage>
</organism>
<reference evidence="2" key="1">
    <citation type="submission" date="2011-08" db="EMBL/GenBank/DDBJ databases">
        <authorList>
            <person name="Rombauts S."/>
        </authorList>
    </citation>
    <scope>NUCLEOTIDE SEQUENCE</scope>
    <source>
        <strain evidence="2">London</strain>
    </source>
</reference>
<sequence length="65" mass="7339">MLTDGKLNDGTSQGIPEYYPNEWPLIEFKSSSLPSTSITTSCLFINGQISLNRPLTFWVIWLGFL</sequence>
<evidence type="ECO:0000313" key="2">
    <source>
        <dbReference type="Proteomes" id="UP000015104"/>
    </source>
</evidence>
<dbReference type="AlphaFoldDB" id="T1JYX8"/>
<name>T1JYX8_TETUR</name>
<protein>
    <submittedName>
        <fullName evidence="1">Uncharacterized protein</fullName>
    </submittedName>
</protein>
<evidence type="ECO:0000313" key="1">
    <source>
        <dbReference type="EnsemblMetazoa" id="tetur03g01940.1"/>
    </source>
</evidence>
<dbReference type="EMBL" id="CAEY01001109">
    <property type="status" value="NOT_ANNOTATED_CDS"/>
    <property type="molecule type" value="Genomic_DNA"/>
</dbReference>
<reference evidence="1" key="2">
    <citation type="submission" date="2015-06" db="UniProtKB">
        <authorList>
            <consortium name="EnsemblMetazoa"/>
        </authorList>
    </citation>
    <scope>IDENTIFICATION</scope>
</reference>
<dbReference type="EnsemblMetazoa" id="tetur03g01940.1">
    <property type="protein sequence ID" value="tetur03g01940.1"/>
    <property type="gene ID" value="tetur03g01940"/>
</dbReference>
<proteinExistence type="predicted"/>
<accession>T1JYX8</accession>
<keyword evidence="2" id="KW-1185">Reference proteome</keyword>